<keyword evidence="3" id="KW-1185">Reference proteome</keyword>
<evidence type="ECO:0000313" key="3">
    <source>
        <dbReference type="Proteomes" id="UP001642409"/>
    </source>
</evidence>
<name>A0AA86P7T4_9EUKA</name>
<evidence type="ECO:0000313" key="2">
    <source>
        <dbReference type="EMBL" id="CAL6105090.1"/>
    </source>
</evidence>
<dbReference type="EMBL" id="CAXDID020000592">
    <property type="protein sequence ID" value="CAL6105090.1"/>
    <property type="molecule type" value="Genomic_DNA"/>
</dbReference>
<dbReference type="Proteomes" id="UP001642409">
    <property type="component" value="Unassembled WGS sequence"/>
</dbReference>
<sequence>MSSAVRRFFASKLVFSSCKESFLFVSSMYWFKTVSSGSFQQQIQSELQLFIVVRCSKSMIWLLSSSNYFIFCRGLRGSTETMQLSRKSMYFSFDRDQIPTRFVSFVLLIVSQKRTN</sequence>
<dbReference type="EMBL" id="CATOUU010000544">
    <property type="protein sequence ID" value="CAI9933584.1"/>
    <property type="molecule type" value="Genomic_DNA"/>
</dbReference>
<organism evidence="1">
    <name type="scientific">Hexamita inflata</name>
    <dbReference type="NCBI Taxonomy" id="28002"/>
    <lineage>
        <taxon>Eukaryota</taxon>
        <taxon>Metamonada</taxon>
        <taxon>Diplomonadida</taxon>
        <taxon>Hexamitidae</taxon>
        <taxon>Hexamitinae</taxon>
        <taxon>Hexamita</taxon>
    </lineage>
</organism>
<dbReference type="AlphaFoldDB" id="A0AA86P7T4"/>
<comment type="caution">
    <text evidence="1">The sequence shown here is derived from an EMBL/GenBank/DDBJ whole genome shotgun (WGS) entry which is preliminary data.</text>
</comment>
<reference evidence="1" key="1">
    <citation type="submission" date="2023-06" db="EMBL/GenBank/DDBJ databases">
        <authorList>
            <person name="Kurt Z."/>
        </authorList>
    </citation>
    <scope>NUCLEOTIDE SEQUENCE</scope>
</reference>
<accession>A0AA86P7T4</accession>
<gene>
    <name evidence="1" type="ORF">HINF_LOCUS21229</name>
    <name evidence="2" type="ORF">HINF_LOCUS73095</name>
</gene>
<reference evidence="2 3" key="2">
    <citation type="submission" date="2024-07" db="EMBL/GenBank/DDBJ databases">
        <authorList>
            <person name="Akdeniz Z."/>
        </authorList>
    </citation>
    <scope>NUCLEOTIDE SEQUENCE [LARGE SCALE GENOMIC DNA]</scope>
</reference>
<proteinExistence type="predicted"/>
<protein>
    <submittedName>
        <fullName evidence="2">Hypothetical_protein</fullName>
    </submittedName>
</protein>
<evidence type="ECO:0000313" key="1">
    <source>
        <dbReference type="EMBL" id="CAI9933584.1"/>
    </source>
</evidence>